<keyword evidence="3" id="KW-1185">Reference proteome</keyword>
<dbReference type="RefSeq" id="WP_309490709.1">
    <property type="nucleotide sequence ID" value="NZ_JAENIG010000010.1"/>
</dbReference>
<sequence length="585" mass="65015">MSDNESAPDAEPKKPADTGSKKPAKKEQALPDLTALNFGPAWAKKEQQPRRYDSADKGQRSKGGGRKEGGRSGDDRKGGGRREPRGKRDDRQQRGGDRRRDARGGGGQGRERRQRPPQVQAPDGIKARIMPIEDGLDAMAKQISATGRTHSVFDLAWLVLGGNERYNVIFESEKEPLYRSRSDHSVWLYQKECLDHFWNQGGLAKYYEEEVSEVEPPSGNFQSVARCGISRTLIGPPNHHAYQQNIMDLHREKFSNMSLEKYKQRIVIEHGEEAVQEWLDSMTKQLRWRPKAEPTEAAAVTKGAAEDTAQAESTPPEEAPAAEEPTGESSESETPAETAETPTPAVEETVAILDSRRDVEAHFLAHGFEKEYETGKIMSASGNISAKLISPGLLALQKNTVTEARRYPGELASILCRQMSGRHLAVFKWKKRLHCGPSRPKQVSKDLVMADRPTVMFKWVTDTPGGNIDAMWKSILPEDIDDETRHQWYHDLHWLINEGFVLLFADGTLHAAKELDKPAGKKSAKKAAQKSPQEKPAKKSPKANEPPKELTKAIENADVAPEKSEQPEAPAEPAKPDDDTAEPKS</sequence>
<evidence type="ECO:0000313" key="3">
    <source>
        <dbReference type="Proteomes" id="UP000634206"/>
    </source>
</evidence>
<proteinExistence type="predicted"/>
<name>A0AAE2VCW2_9BACT</name>
<reference evidence="2" key="1">
    <citation type="submission" date="2021-01" db="EMBL/GenBank/DDBJ databases">
        <title>Modified the classification status of verrucomicrobia.</title>
        <authorList>
            <person name="Feng X."/>
        </authorList>
    </citation>
    <scope>NUCLEOTIDE SEQUENCE</scope>
    <source>
        <strain evidence="2">5K15</strain>
    </source>
</reference>
<feature type="compositionally biased region" description="Basic and acidic residues" evidence="1">
    <location>
        <begin position="574"/>
        <end position="585"/>
    </location>
</feature>
<feature type="compositionally biased region" description="Basic and acidic residues" evidence="1">
    <location>
        <begin position="10"/>
        <end position="29"/>
    </location>
</feature>
<evidence type="ECO:0000256" key="1">
    <source>
        <dbReference type="SAM" id="MobiDB-lite"/>
    </source>
</evidence>
<accession>A0AAE2VCW2</accession>
<feature type="compositionally biased region" description="Basic and acidic residues" evidence="1">
    <location>
        <begin position="43"/>
        <end position="103"/>
    </location>
</feature>
<dbReference type="AlphaFoldDB" id="A0AAE2VCW2"/>
<feature type="region of interest" description="Disordered" evidence="1">
    <location>
        <begin position="287"/>
        <end position="345"/>
    </location>
</feature>
<feature type="compositionally biased region" description="Low complexity" evidence="1">
    <location>
        <begin position="322"/>
        <end position="345"/>
    </location>
</feature>
<protein>
    <submittedName>
        <fullName evidence="2">Uncharacterized protein</fullName>
    </submittedName>
</protein>
<evidence type="ECO:0000313" key="2">
    <source>
        <dbReference type="EMBL" id="MBK1856095.1"/>
    </source>
</evidence>
<dbReference type="Proteomes" id="UP000634206">
    <property type="component" value="Unassembled WGS sequence"/>
</dbReference>
<feature type="region of interest" description="Disordered" evidence="1">
    <location>
        <begin position="1"/>
        <end position="126"/>
    </location>
</feature>
<dbReference type="EMBL" id="JAENIG010000010">
    <property type="protein sequence ID" value="MBK1856095.1"/>
    <property type="molecule type" value="Genomic_DNA"/>
</dbReference>
<comment type="caution">
    <text evidence="2">The sequence shown here is derived from an EMBL/GenBank/DDBJ whole genome shotgun (WGS) entry which is preliminary data.</text>
</comment>
<organism evidence="2 3">
    <name type="scientific">Oceaniferula flava</name>
    <dbReference type="NCBI Taxonomy" id="2800421"/>
    <lineage>
        <taxon>Bacteria</taxon>
        <taxon>Pseudomonadati</taxon>
        <taxon>Verrucomicrobiota</taxon>
        <taxon>Verrucomicrobiia</taxon>
        <taxon>Verrucomicrobiales</taxon>
        <taxon>Verrucomicrobiaceae</taxon>
        <taxon>Oceaniferula</taxon>
    </lineage>
</organism>
<feature type="region of interest" description="Disordered" evidence="1">
    <location>
        <begin position="516"/>
        <end position="585"/>
    </location>
</feature>
<gene>
    <name evidence="2" type="ORF">JIN83_14065</name>
</gene>